<name>A0ABM1VNE1_ECHTE</name>
<evidence type="ECO:0000313" key="3">
    <source>
        <dbReference type="Proteomes" id="UP000694863"/>
    </source>
</evidence>
<reference evidence="4" key="1">
    <citation type="submission" date="2025-08" db="UniProtKB">
        <authorList>
            <consortium name="RefSeq"/>
        </authorList>
    </citation>
    <scope>IDENTIFICATION</scope>
</reference>
<comment type="function">
    <text evidence="2">In the hair cortex, hair keratin intermediate filaments are embedded in an interfilamentous matrix, consisting of hair keratin-associated proteins (KRTAP), which are essential for the formation of a rigid and resistant hair shaft through their extensive disulfide bond cross-linking with abundant cysteine residues of hair keratins. The matrix proteins include the high-sulfur and high-glycine-tyrosine keratins.</text>
</comment>
<evidence type="ECO:0000313" key="4">
    <source>
        <dbReference type="RefSeq" id="XP_030744700.1"/>
    </source>
</evidence>
<dbReference type="Pfam" id="PF05287">
    <property type="entry name" value="PMG"/>
    <property type="match status" value="1"/>
</dbReference>
<evidence type="ECO:0000256" key="1">
    <source>
        <dbReference type="ARBA" id="ARBA00022744"/>
    </source>
</evidence>
<dbReference type="InterPro" id="IPR007951">
    <property type="entry name" value="KRTAP_PMG"/>
</dbReference>
<keyword evidence="1 2" id="KW-0416">Keratin</keyword>
<keyword evidence="3" id="KW-1185">Reference proteome</keyword>
<proteinExistence type="inferred from homology"/>
<gene>
    <name evidence="4" type="primary">LOC115873551</name>
</gene>
<dbReference type="RefSeq" id="XP_030744700.1">
    <property type="nucleotide sequence ID" value="XM_030888840.1"/>
</dbReference>
<sequence length="172" mass="19453">MPYNYSSGNFSSRSQGAYLCNRRSHSGSSSPSNLVYSIDFCSPRTRSLGSSLYRDYQESCYKPFSCQSSSAVFRPCQMSCYRPRRSPLCSPHQMTSTGFLDFGSSSCPSLDYGSRCHYTLHRGSSDFRPLWHGFPIQGFGSRFCHPNYLTSRNCHSSCYRPIYGLGFYQPAC</sequence>
<evidence type="ECO:0000256" key="2">
    <source>
        <dbReference type="RuleBase" id="RU369044"/>
    </source>
</evidence>
<organism evidence="3 4">
    <name type="scientific">Echinops telfairi</name>
    <name type="common">Lesser hedgehog tenrec</name>
    <dbReference type="NCBI Taxonomy" id="9371"/>
    <lineage>
        <taxon>Eukaryota</taxon>
        <taxon>Metazoa</taxon>
        <taxon>Chordata</taxon>
        <taxon>Craniata</taxon>
        <taxon>Vertebrata</taxon>
        <taxon>Euteleostomi</taxon>
        <taxon>Mammalia</taxon>
        <taxon>Eutheria</taxon>
        <taxon>Afrotheria</taxon>
        <taxon>Tenrecidae</taxon>
        <taxon>Tenrecinae</taxon>
        <taxon>Echinops</taxon>
    </lineage>
</organism>
<comment type="similarity">
    <text evidence="2">Belongs to the PMG family.</text>
</comment>
<protein>
    <recommendedName>
        <fullName evidence="2">Keratin-associated protein</fullName>
    </recommendedName>
</protein>
<accession>A0ABM1VNE1</accession>
<comment type="subunit">
    <text evidence="2">Interacts with hair keratins.</text>
</comment>
<dbReference type="GeneID" id="115873551"/>
<dbReference type="Proteomes" id="UP000694863">
    <property type="component" value="Unplaced"/>
</dbReference>